<dbReference type="EMBL" id="CM055760">
    <property type="protein sequence ID" value="KAJ7986769.1"/>
    <property type="molecule type" value="Genomic_DNA"/>
</dbReference>
<evidence type="ECO:0000313" key="2">
    <source>
        <dbReference type="Proteomes" id="UP001157502"/>
    </source>
</evidence>
<proteinExistence type="predicted"/>
<gene>
    <name evidence="1" type="ORF">DPEC_G00331820</name>
</gene>
<name>A0ACC2F627_DALPE</name>
<sequence>MVRKPQSPCSQVVKRILERGTTPVPRVEGLGLRREHVNGPLPAMFPNAVQYSVYKTEQFTLKLDRANCYVSIEVSVRRKLAHPPTHRLTPAVHPTSSYSEETAVIIREEASGLEDCRTEGFPDLNEDLHLTELTTINWQQEAEYEGLGSPELSVNTNMPQCRETPLPRPGLPHRTPQSQRFARSAPAGCTAVERLLLEQVGELQLKMDYVIKLLQKNNSVPEENVNLNMLPLLTLQDLENFDDQLRADSTFKKKVITKLSLSGGKNLKETVWRVCTKIFDQNLSTQLNWCGRGQKTGLKSRPIHQVLLSAVLRNPAQPNSTEADVEMTVRNWLRLSRDRNGGRQRRGEQAS</sequence>
<accession>A0ACC2F627</accession>
<organism evidence="1 2">
    <name type="scientific">Dallia pectoralis</name>
    <name type="common">Alaska blackfish</name>
    <dbReference type="NCBI Taxonomy" id="75939"/>
    <lineage>
        <taxon>Eukaryota</taxon>
        <taxon>Metazoa</taxon>
        <taxon>Chordata</taxon>
        <taxon>Craniata</taxon>
        <taxon>Vertebrata</taxon>
        <taxon>Euteleostomi</taxon>
        <taxon>Actinopterygii</taxon>
        <taxon>Neopterygii</taxon>
        <taxon>Teleostei</taxon>
        <taxon>Protacanthopterygii</taxon>
        <taxon>Esociformes</taxon>
        <taxon>Umbridae</taxon>
        <taxon>Dallia</taxon>
    </lineage>
</organism>
<reference evidence="1" key="1">
    <citation type="submission" date="2021-05" db="EMBL/GenBank/DDBJ databases">
        <authorList>
            <person name="Pan Q."/>
            <person name="Jouanno E."/>
            <person name="Zahm M."/>
            <person name="Klopp C."/>
            <person name="Cabau C."/>
            <person name="Louis A."/>
            <person name="Berthelot C."/>
            <person name="Parey E."/>
            <person name="Roest Crollius H."/>
            <person name="Montfort J."/>
            <person name="Robinson-Rechavi M."/>
            <person name="Bouchez O."/>
            <person name="Lampietro C."/>
            <person name="Lopez Roques C."/>
            <person name="Donnadieu C."/>
            <person name="Postlethwait J."/>
            <person name="Bobe J."/>
            <person name="Dillon D."/>
            <person name="Chandos A."/>
            <person name="von Hippel F."/>
            <person name="Guiguen Y."/>
        </authorList>
    </citation>
    <scope>NUCLEOTIDE SEQUENCE</scope>
    <source>
        <strain evidence="1">YG-Jan2019</strain>
    </source>
</reference>
<keyword evidence="2" id="KW-1185">Reference proteome</keyword>
<comment type="caution">
    <text evidence="1">The sequence shown here is derived from an EMBL/GenBank/DDBJ whole genome shotgun (WGS) entry which is preliminary data.</text>
</comment>
<dbReference type="Proteomes" id="UP001157502">
    <property type="component" value="Chromosome 33"/>
</dbReference>
<evidence type="ECO:0000313" key="1">
    <source>
        <dbReference type="EMBL" id="KAJ7986769.1"/>
    </source>
</evidence>
<protein>
    <submittedName>
        <fullName evidence="1">Uncharacterized protein</fullName>
    </submittedName>
</protein>